<evidence type="ECO:0000313" key="3">
    <source>
        <dbReference type="Proteomes" id="UP000007564"/>
    </source>
</evidence>
<dbReference type="Proteomes" id="UP000007564">
    <property type="component" value="Chromosome"/>
</dbReference>
<evidence type="ECO:0000259" key="1">
    <source>
        <dbReference type="Pfam" id="PF02627"/>
    </source>
</evidence>
<dbReference type="InterPro" id="IPR003779">
    <property type="entry name" value="CMD-like"/>
</dbReference>
<protein>
    <submittedName>
        <fullName evidence="2">4-carboxymuconolactone decarboxylase</fullName>
        <ecNumber evidence="2">4.1.1.44</ecNumber>
    </submittedName>
</protein>
<dbReference type="KEGG" id="bbh:BN112_4332"/>
<dbReference type="AlphaFoldDB" id="A0A0C6P9I5"/>
<accession>A0A0C6P9I5</accession>
<dbReference type="Gene3D" id="1.20.1290.10">
    <property type="entry name" value="AhpD-like"/>
    <property type="match status" value="1"/>
</dbReference>
<dbReference type="OrthoDB" id="9793083at2"/>
<name>A0A0C6P9I5_BORBO</name>
<dbReference type="Pfam" id="PF02627">
    <property type="entry name" value="CMD"/>
    <property type="match status" value="1"/>
</dbReference>
<organism evidence="2 3">
    <name type="scientific">Bordetella bronchiseptica 253</name>
    <dbReference type="NCBI Taxonomy" id="568707"/>
    <lineage>
        <taxon>Bacteria</taxon>
        <taxon>Pseudomonadati</taxon>
        <taxon>Pseudomonadota</taxon>
        <taxon>Betaproteobacteria</taxon>
        <taxon>Burkholderiales</taxon>
        <taxon>Alcaligenaceae</taxon>
        <taxon>Bordetella</taxon>
    </lineage>
</organism>
<dbReference type="GO" id="GO:0047575">
    <property type="term" value="F:4-carboxymuconolactone decarboxylase activity"/>
    <property type="evidence" value="ECO:0007669"/>
    <property type="project" value="UniProtKB-EC"/>
</dbReference>
<dbReference type="GO" id="GO:0051920">
    <property type="term" value="F:peroxiredoxin activity"/>
    <property type="evidence" value="ECO:0007669"/>
    <property type="project" value="InterPro"/>
</dbReference>
<dbReference type="EC" id="4.1.1.44" evidence="2"/>
<dbReference type="SUPFAM" id="SSF69118">
    <property type="entry name" value="AhpD-like"/>
    <property type="match status" value="1"/>
</dbReference>
<dbReference type="EMBL" id="HE965806">
    <property type="protein sequence ID" value="CCJ56246.1"/>
    <property type="molecule type" value="Genomic_DNA"/>
</dbReference>
<dbReference type="InterPro" id="IPR052512">
    <property type="entry name" value="4CMD/NDH-1_regulator"/>
</dbReference>
<sequence length="136" mass="15122">MALRPEFQTEQFQKGLAVRRAVVGDAYVDKSLDSADDLTASLQKLVTEYCWGEVWTRPGLERKTRSFLNLAMLIALNRPNELRLHLRGAINNGVTKEEIVEVVLQAAIYCGVPAALDAMKAVREVVDTMEKEGAFA</sequence>
<dbReference type="InterPro" id="IPR029032">
    <property type="entry name" value="AhpD-like"/>
</dbReference>
<proteinExistence type="predicted"/>
<feature type="domain" description="Carboxymuconolactone decarboxylase-like" evidence="1">
    <location>
        <begin position="42"/>
        <end position="124"/>
    </location>
</feature>
<dbReference type="RefSeq" id="WP_015065002.1">
    <property type="nucleotide sequence ID" value="NC_019382.1"/>
</dbReference>
<gene>
    <name evidence="2" type="primary">pcaC</name>
    <name evidence="2" type="ORF">BN112_4332</name>
</gene>
<dbReference type="PANTHER" id="PTHR33570:SF2">
    <property type="entry name" value="CARBOXYMUCONOLACTONE DECARBOXYLASE-LIKE DOMAIN-CONTAINING PROTEIN"/>
    <property type="match status" value="1"/>
</dbReference>
<dbReference type="PANTHER" id="PTHR33570">
    <property type="entry name" value="4-CARBOXYMUCONOLACTONE DECARBOXYLASE FAMILY PROTEIN"/>
    <property type="match status" value="1"/>
</dbReference>
<evidence type="ECO:0000313" key="2">
    <source>
        <dbReference type="EMBL" id="CCJ56246.1"/>
    </source>
</evidence>
<keyword evidence="2" id="KW-0456">Lyase</keyword>
<reference evidence="2 3" key="1">
    <citation type="journal article" date="2012" name="BMC Genomics">
        <title>Comparative genomics of the classical Bordetella subspecies: the evolution and exchange of virulence-associated diversity amongst closely related pathogens.</title>
        <authorList>
            <person name="Park J."/>
            <person name="Zhang Y."/>
            <person name="Buboltz A.M."/>
            <person name="Zhang X."/>
            <person name="Schuster S.C."/>
            <person name="Ahuja U."/>
            <person name="Liu M."/>
            <person name="Miller J.F."/>
            <person name="Sebaihia M."/>
            <person name="Bentley S.D."/>
            <person name="Parkhill J."/>
            <person name="Harvill E.T."/>
        </authorList>
    </citation>
    <scope>NUCLEOTIDE SEQUENCE [LARGE SCALE GENOMIC DNA]</scope>
    <source>
        <strain evidence="2 3">253</strain>
    </source>
</reference>
<dbReference type="HOGENOM" id="CLU_070025_3_1_4"/>